<feature type="transmembrane region" description="Helical" evidence="7">
    <location>
        <begin position="47"/>
        <end position="69"/>
    </location>
</feature>
<keyword evidence="3 7" id="KW-0997">Cell inner membrane</keyword>
<comment type="function">
    <text evidence="7">Part of the tripartite ATP-independent periplasmic (TRAP) transport system.</text>
</comment>
<comment type="subunit">
    <text evidence="7">The complex comprises the extracytoplasmic solute receptor protein and the two transmembrane proteins.</text>
</comment>
<sequence length="428" mass="44212">MTVALMIGTFLVLLLAGIPVVWAMAAATLLAITTSGLHLPLSWLASQTLHGADSITLSAIPLFLLAGGIMNEGGLTRRIVGVAESLFGRLRGGLGLANVATCLVYGGISGSATADTGAVASIMIPAMHARGYPLAFAAAVTAASGTLGIIVPPSVIIILYGVITNTSIGGLFVAGIVPGLLVSAAFMLVSYGVGVRHGFPRLEQRLTMRRFMAETGAAGPALLMPLLILGSIVGGLATATEAAGLAVIYALLVGALVYRELKPGHLIGIARDALATTGAIMMVMAVATPFAWVLTVERIPMLAASWITGLHVGPALTMMLVLGLLKVVGFWLDLGPALVILGPILHPIARAAGFGEYQIGLLFIVTLGIGLFTPPIGTNIFVVCNVARVDMWAVSRWLAPYWAASVACVVLLAMVAPLTEWLPHFFGL</sequence>
<feature type="transmembrane region" description="Helical" evidence="7">
    <location>
        <begin position="169"/>
        <end position="194"/>
    </location>
</feature>
<evidence type="ECO:0000256" key="3">
    <source>
        <dbReference type="ARBA" id="ARBA00022519"/>
    </source>
</evidence>
<dbReference type="RefSeq" id="WP_282583060.1">
    <property type="nucleotide sequence ID" value="NZ_JAMOIM010000001.1"/>
</dbReference>
<organism evidence="9 10">
    <name type="scientific">Lichenifustis flavocetrariae</name>
    <dbReference type="NCBI Taxonomy" id="2949735"/>
    <lineage>
        <taxon>Bacteria</taxon>
        <taxon>Pseudomonadati</taxon>
        <taxon>Pseudomonadota</taxon>
        <taxon>Alphaproteobacteria</taxon>
        <taxon>Hyphomicrobiales</taxon>
        <taxon>Lichenihabitantaceae</taxon>
        <taxon>Lichenifustis</taxon>
    </lineage>
</organism>
<feature type="transmembrane region" description="Helical" evidence="7">
    <location>
        <begin position="273"/>
        <end position="294"/>
    </location>
</feature>
<dbReference type="AlphaFoldDB" id="A0AA42CKW5"/>
<dbReference type="InterPro" id="IPR010656">
    <property type="entry name" value="DctM"/>
</dbReference>
<keyword evidence="4 7" id="KW-0812">Transmembrane</keyword>
<feature type="transmembrane region" description="Helical" evidence="7">
    <location>
        <begin position="242"/>
        <end position="261"/>
    </location>
</feature>
<name>A0AA42CKW5_9HYPH</name>
<dbReference type="GO" id="GO:0022857">
    <property type="term" value="F:transmembrane transporter activity"/>
    <property type="evidence" value="ECO:0007669"/>
    <property type="project" value="UniProtKB-UniRule"/>
</dbReference>
<evidence type="ECO:0000256" key="4">
    <source>
        <dbReference type="ARBA" id="ARBA00022692"/>
    </source>
</evidence>
<evidence type="ECO:0000256" key="5">
    <source>
        <dbReference type="ARBA" id="ARBA00022989"/>
    </source>
</evidence>
<dbReference type="PANTHER" id="PTHR33362:SF2">
    <property type="entry name" value="TRAP TRANSPORTER LARGE PERMEASE PROTEIN"/>
    <property type="match status" value="1"/>
</dbReference>
<keyword evidence="5 7" id="KW-1133">Transmembrane helix</keyword>
<keyword evidence="10" id="KW-1185">Reference proteome</keyword>
<evidence type="ECO:0000313" key="9">
    <source>
        <dbReference type="EMBL" id="MCW6506710.1"/>
    </source>
</evidence>
<protein>
    <recommendedName>
        <fullName evidence="7">TRAP transporter large permease protein</fullName>
    </recommendedName>
</protein>
<keyword evidence="2" id="KW-1003">Cell membrane</keyword>
<feature type="domain" description="TRAP C4-dicarboxylate transport system permease DctM subunit" evidence="8">
    <location>
        <begin position="7"/>
        <end position="416"/>
    </location>
</feature>
<evidence type="ECO:0000256" key="2">
    <source>
        <dbReference type="ARBA" id="ARBA00022475"/>
    </source>
</evidence>
<dbReference type="NCBIfam" id="TIGR00786">
    <property type="entry name" value="dctM"/>
    <property type="match status" value="1"/>
</dbReference>
<proteinExistence type="inferred from homology"/>
<dbReference type="PIRSF" id="PIRSF006066">
    <property type="entry name" value="HI0050"/>
    <property type="match status" value="1"/>
</dbReference>
<feature type="transmembrane region" description="Helical" evidence="7">
    <location>
        <begin position="330"/>
        <end position="349"/>
    </location>
</feature>
<comment type="subcellular location">
    <subcellularLocation>
        <location evidence="1 7">Cell inner membrane</location>
        <topology evidence="1 7">Multi-pass membrane protein</topology>
    </subcellularLocation>
</comment>
<evidence type="ECO:0000313" key="10">
    <source>
        <dbReference type="Proteomes" id="UP001165667"/>
    </source>
</evidence>
<evidence type="ECO:0000256" key="7">
    <source>
        <dbReference type="RuleBase" id="RU369079"/>
    </source>
</evidence>
<evidence type="ECO:0000256" key="6">
    <source>
        <dbReference type="ARBA" id="ARBA00023136"/>
    </source>
</evidence>
<reference evidence="9" key="1">
    <citation type="submission" date="2022-05" db="EMBL/GenBank/DDBJ databases">
        <authorList>
            <person name="Pankratov T."/>
        </authorList>
    </citation>
    <scope>NUCLEOTIDE SEQUENCE</scope>
    <source>
        <strain evidence="9">BP6-180914</strain>
    </source>
</reference>
<comment type="similarity">
    <text evidence="7">Belongs to the TRAP transporter large permease family.</text>
</comment>
<dbReference type="EMBL" id="JAMOIM010000001">
    <property type="protein sequence ID" value="MCW6506710.1"/>
    <property type="molecule type" value="Genomic_DNA"/>
</dbReference>
<dbReference type="InterPro" id="IPR004681">
    <property type="entry name" value="TRAP_DctM"/>
</dbReference>
<keyword evidence="7" id="KW-0813">Transport</keyword>
<feature type="transmembrane region" description="Helical" evidence="7">
    <location>
        <begin position="306"/>
        <end position="325"/>
    </location>
</feature>
<feature type="transmembrane region" description="Helical" evidence="7">
    <location>
        <begin position="361"/>
        <end position="386"/>
    </location>
</feature>
<dbReference type="Proteomes" id="UP001165667">
    <property type="component" value="Unassembled WGS sequence"/>
</dbReference>
<comment type="caution">
    <text evidence="9">The sequence shown here is derived from an EMBL/GenBank/DDBJ whole genome shotgun (WGS) entry which is preliminary data.</text>
</comment>
<dbReference type="GO" id="GO:0005886">
    <property type="term" value="C:plasma membrane"/>
    <property type="evidence" value="ECO:0007669"/>
    <property type="project" value="UniProtKB-SubCell"/>
</dbReference>
<feature type="transmembrane region" description="Helical" evidence="7">
    <location>
        <begin position="215"/>
        <end position="236"/>
    </location>
</feature>
<feature type="transmembrane region" description="Helical" evidence="7">
    <location>
        <begin position="134"/>
        <end position="163"/>
    </location>
</feature>
<dbReference type="Pfam" id="PF06808">
    <property type="entry name" value="DctM"/>
    <property type="match status" value="1"/>
</dbReference>
<keyword evidence="6 7" id="KW-0472">Membrane</keyword>
<dbReference type="PANTHER" id="PTHR33362">
    <property type="entry name" value="SIALIC ACID TRAP TRANSPORTER PERMEASE PROTEIN SIAT-RELATED"/>
    <property type="match status" value="1"/>
</dbReference>
<comment type="caution">
    <text evidence="7">Lacks conserved residue(s) required for the propagation of feature annotation.</text>
</comment>
<feature type="transmembrane region" description="Helical" evidence="7">
    <location>
        <begin position="398"/>
        <end position="418"/>
    </location>
</feature>
<accession>A0AA42CKW5</accession>
<evidence type="ECO:0000259" key="8">
    <source>
        <dbReference type="Pfam" id="PF06808"/>
    </source>
</evidence>
<gene>
    <name evidence="9" type="ORF">M8523_01585</name>
</gene>
<evidence type="ECO:0000256" key="1">
    <source>
        <dbReference type="ARBA" id="ARBA00004429"/>
    </source>
</evidence>